<evidence type="ECO:0000256" key="3">
    <source>
        <dbReference type="ARBA" id="ARBA00023015"/>
    </source>
</evidence>
<dbReference type="RefSeq" id="WP_066671627.1">
    <property type="nucleotide sequence ID" value="NZ_LYVF01000197.1"/>
</dbReference>
<protein>
    <recommendedName>
        <fullName evidence="1">Stage 0 sporulation protein A homolog</fullName>
    </recommendedName>
</protein>
<evidence type="ECO:0000256" key="7">
    <source>
        <dbReference type="PROSITE-ProRule" id="PRU00169"/>
    </source>
</evidence>
<dbReference type="SMART" id="SM00448">
    <property type="entry name" value="REC"/>
    <property type="match status" value="1"/>
</dbReference>
<dbReference type="CDD" id="cd17535">
    <property type="entry name" value="REC_NarL-like"/>
    <property type="match status" value="1"/>
</dbReference>
<dbReference type="PANTHER" id="PTHR43214:SF43">
    <property type="entry name" value="TWO-COMPONENT RESPONSE REGULATOR"/>
    <property type="match status" value="1"/>
</dbReference>
<keyword evidence="4 10" id="KW-0238">DNA-binding</keyword>
<keyword evidence="11" id="KW-1185">Reference proteome</keyword>
<evidence type="ECO:0000259" key="9">
    <source>
        <dbReference type="PROSITE" id="PS50110"/>
    </source>
</evidence>
<keyword evidence="3" id="KW-0805">Transcription regulation</keyword>
<keyword evidence="2 7" id="KW-0597">Phosphoprotein</keyword>
<dbReference type="OrthoDB" id="9779069at2"/>
<dbReference type="Pfam" id="PF00196">
    <property type="entry name" value="GerE"/>
    <property type="match status" value="1"/>
</dbReference>
<evidence type="ECO:0000313" key="10">
    <source>
        <dbReference type="EMBL" id="OAT79444.1"/>
    </source>
</evidence>
<comment type="function">
    <text evidence="6">May play the central regulatory role in sporulation. It may be an element of the effector pathway responsible for the activation of sporulation genes in response to nutritional stress. Spo0A may act in concert with spo0H (a sigma factor) to control the expression of some genes that are critical to the sporulation process.</text>
</comment>
<evidence type="ECO:0000259" key="8">
    <source>
        <dbReference type="PROSITE" id="PS50043"/>
    </source>
</evidence>
<dbReference type="AlphaFoldDB" id="A0A1B7LAR0"/>
<feature type="modified residue" description="4-aspartylphosphate" evidence="7">
    <location>
        <position position="56"/>
    </location>
</feature>
<dbReference type="SUPFAM" id="SSF46894">
    <property type="entry name" value="C-terminal effector domain of the bipartite response regulators"/>
    <property type="match status" value="1"/>
</dbReference>
<dbReference type="SUPFAM" id="SSF52172">
    <property type="entry name" value="CheY-like"/>
    <property type="match status" value="1"/>
</dbReference>
<feature type="domain" description="HTH luxR-type" evidence="8">
    <location>
        <begin position="150"/>
        <end position="215"/>
    </location>
</feature>
<dbReference type="PANTHER" id="PTHR43214">
    <property type="entry name" value="TWO-COMPONENT RESPONSE REGULATOR"/>
    <property type="match status" value="1"/>
</dbReference>
<evidence type="ECO:0000256" key="5">
    <source>
        <dbReference type="ARBA" id="ARBA00023163"/>
    </source>
</evidence>
<dbReference type="EMBL" id="LYVF01000197">
    <property type="protein sequence ID" value="OAT79444.1"/>
    <property type="molecule type" value="Genomic_DNA"/>
</dbReference>
<dbReference type="InterPro" id="IPR016032">
    <property type="entry name" value="Sig_transdc_resp-reg_C-effctor"/>
</dbReference>
<evidence type="ECO:0000256" key="6">
    <source>
        <dbReference type="ARBA" id="ARBA00024867"/>
    </source>
</evidence>
<dbReference type="GO" id="GO:0006355">
    <property type="term" value="P:regulation of DNA-templated transcription"/>
    <property type="evidence" value="ECO:0007669"/>
    <property type="project" value="InterPro"/>
</dbReference>
<dbReference type="InterPro" id="IPR058245">
    <property type="entry name" value="NreC/VraR/RcsB-like_REC"/>
</dbReference>
<dbReference type="PRINTS" id="PR00038">
    <property type="entry name" value="HTHLUXR"/>
</dbReference>
<dbReference type="PROSITE" id="PS50110">
    <property type="entry name" value="RESPONSE_REGULATORY"/>
    <property type="match status" value="1"/>
</dbReference>
<comment type="caution">
    <text evidence="10">The sequence shown here is derived from an EMBL/GenBank/DDBJ whole genome shotgun (WGS) entry which is preliminary data.</text>
</comment>
<reference evidence="10 11" key="1">
    <citation type="submission" date="2016-04" db="EMBL/GenBank/DDBJ databases">
        <authorList>
            <person name="Evans L.H."/>
            <person name="Alamgir A."/>
            <person name="Owens N."/>
            <person name="Weber N.D."/>
            <person name="Virtaneva K."/>
            <person name="Barbian K."/>
            <person name="Babar A."/>
            <person name="Rosenke K."/>
        </authorList>
    </citation>
    <scope>NUCLEOTIDE SEQUENCE [LARGE SCALE GENOMIC DNA]</scope>
    <source>
        <strain evidence="10 11">LMa1</strain>
    </source>
</reference>
<dbReference type="InterPro" id="IPR000792">
    <property type="entry name" value="Tscrpt_reg_LuxR_C"/>
</dbReference>
<evidence type="ECO:0000256" key="2">
    <source>
        <dbReference type="ARBA" id="ARBA00022553"/>
    </source>
</evidence>
<gene>
    <name evidence="10" type="ORF">A6M21_01575</name>
</gene>
<evidence type="ECO:0000256" key="4">
    <source>
        <dbReference type="ARBA" id="ARBA00023125"/>
    </source>
</evidence>
<name>A0A1B7LAR0_9FIRM</name>
<dbReference type="InterPro" id="IPR039420">
    <property type="entry name" value="WalR-like"/>
</dbReference>
<evidence type="ECO:0000313" key="11">
    <source>
        <dbReference type="Proteomes" id="UP000078532"/>
    </source>
</evidence>
<dbReference type="Gene3D" id="3.40.50.2300">
    <property type="match status" value="1"/>
</dbReference>
<dbReference type="GO" id="GO:0003677">
    <property type="term" value="F:DNA binding"/>
    <property type="evidence" value="ECO:0007669"/>
    <property type="project" value="UniProtKB-KW"/>
</dbReference>
<keyword evidence="5" id="KW-0804">Transcription</keyword>
<accession>A0A1B7LAR0</accession>
<dbReference type="Pfam" id="PF00072">
    <property type="entry name" value="Response_reg"/>
    <property type="match status" value="1"/>
</dbReference>
<evidence type="ECO:0000256" key="1">
    <source>
        <dbReference type="ARBA" id="ARBA00018672"/>
    </source>
</evidence>
<dbReference type="Proteomes" id="UP000078532">
    <property type="component" value="Unassembled WGS sequence"/>
</dbReference>
<dbReference type="FunFam" id="1.10.10.10:FF:000153">
    <property type="entry name" value="LuxR family transcriptional regulator"/>
    <property type="match status" value="1"/>
</dbReference>
<organism evidence="10 11">
    <name type="scientific">Desulfotomaculum copahuensis</name>
    <dbReference type="NCBI Taxonomy" id="1838280"/>
    <lineage>
        <taxon>Bacteria</taxon>
        <taxon>Bacillati</taxon>
        <taxon>Bacillota</taxon>
        <taxon>Clostridia</taxon>
        <taxon>Eubacteriales</taxon>
        <taxon>Desulfotomaculaceae</taxon>
        <taxon>Desulfotomaculum</taxon>
    </lineage>
</organism>
<dbReference type="GO" id="GO:0000160">
    <property type="term" value="P:phosphorelay signal transduction system"/>
    <property type="evidence" value="ECO:0007669"/>
    <property type="project" value="InterPro"/>
</dbReference>
<dbReference type="InterPro" id="IPR001789">
    <property type="entry name" value="Sig_transdc_resp-reg_receiver"/>
</dbReference>
<feature type="domain" description="Response regulatory" evidence="9">
    <location>
        <begin position="5"/>
        <end position="121"/>
    </location>
</feature>
<dbReference type="PROSITE" id="PS50043">
    <property type="entry name" value="HTH_LUXR_2"/>
    <property type="match status" value="1"/>
</dbReference>
<sequence>MNSIKVLIADDHALIREGLRKVLSLEPQIEVIGEAADGPQAVEMATNMDVDIILLDINLPTINGIAVCRTIKEKKPEIGVIALTIHDQEDYLFEMIRNGASAYLLKDISPDHLIRTILGVARGESFISPRLMARVFEEFSRLSTPENPGGSKDSRALTTRELQVLRLVARGETNRGIAEKLFISEKTVKNHMYSIFRKLSVTDRTQAALYAIKNKIVHI</sequence>
<proteinExistence type="predicted"/>
<dbReference type="SMART" id="SM00421">
    <property type="entry name" value="HTH_LUXR"/>
    <property type="match status" value="1"/>
</dbReference>
<dbReference type="CDD" id="cd06170">
    <property type="entry name" value="LuxR_C_like"/>
    <property type="match status" value="1"/>
</dbReference>
<dbReference type="InterPro" id="IPR011006">
    <property type="entry name" value="CheY-like_superfamily"/>
</dbReference>
<dbReference type="STRING" id="1838280.A6M21_01575"/>
<dbReference type="PROSITE" id="PS00622">
    <property type="entry name" value="HTH_LUXR_1"/>
    <property type="match status" value="1"/>
</dbReference>